<name>A0ACB8XJC5_ARCLA</name>
<reference evidence="1 2" key="2">
    <citation type="journal article" date="2022" name="Mol. Ecol. Resour.">
        <title>The genomes of chicory, endive, great burdock and yacon provide insights into Asteraceae paleo-polyploidization history and plant inulin production.</title>
        <authorList>
            <person name="Fan W."/>
            <person name="Wang S."/>
            <person name="Wang H."/>
            <person name="Wang A."/>
            <person name="Jiang F."/>
            <person name="Liu H."/>
            <person name="Zhao H."/>
            <person name="Xu D."/>
            <person name="Zhang Y."/>
        </authorList>
    </citation>
    <scope>NUCLEOTIDE SEQUENCE [LARGE SCALE GENOMIC DNA]</scope>
    <source>
        <strain evidence="2">cv. Niubang</strain>
    </source>
</reference>
<reference evidence="2" key="1">
    <citation type="journal article" date="2022" name="Mol. Ecol. Resour.">
        <title>The genomes of chicory, endive, great burdock and yacon provide insights into Asteraceae palaeo-polyploidization history and plant inulin production.</title>
        <authorList>
            <person name="Fan W."/>
            <person name="Wang S."/>
            <person name="Wang H."/>
            <person name="Wang A."/>
            <person name="Jiang F."/>
            <person name="Liu H."/>
            <person name="Zhao H."/>
            <person name="Xu D."/>
            <person name="Zhang Y."/>
        </authorList>
    </citation>
    <scope>NUCLEOTIDE SEQUENCE [LARGE SCALE GENOMIC DNA]</scope>
    <source>
        <strain evidence="2">cv. Niubang</strain>
    </source>
</reference>
<protein>
    <submittedName>
        <fullName evidence="1">Uncharacterized protein</fullName>
    </submittedName>
</protein>
<dbReference type="EMBL" id="CM042063">
    <property type="protein sequence ID" value="KAI3667155.1"/>
    <property type="molecule type" value="Genomic_DNA"/>
</dbReference>
<accession>A0ACB8XJC5</accession>
<dbReference type="Proteomes" id="UP001055879">
    <property type="component" value="Linkage Group LG17"/>
</dbReference>
<organism evidence="1 2">
    <name type="scientific">Arctium lappa</name>
    <name type="common">Greater burdock</name>
    <name type="synonym">Lappa major</name>
    <dbReference type="NCBI Taxonomy" id="4217"/>
    <lineage>
        <taxon>Eukaryota</taxon>
        <taxon>Viridiplantae</taxon>
        <taxon>Streptophyta</taxon>
        <taxon>Embryophyta</taxon>
        <taxon>Tracheophyta</taxon>
        <taxon>Spermatophyta</taxon>
        <taxon>Magnoliopsida</taxon>
        <taxon>eudicotyledons</taxon>
        <taxon>Gunneridae</taxon>
        <taxon>Pentapetalae</taxon>
        <taxon>asterids</taxon>
        <taxon>campanulids</taxon>
        <taxon>Asterales</taxon>
        <taxon>Asteraceae</taxon>
        <taxon>Carduoideae</taxon>
        <taxon>Cardueae</taxon>
        <taxon>Arctiinae</taxon>
        <taxon>Arctium</taxon>
    </lineage>
</organism>
<evidence type="ECO:0000313" key="1">
    <source>
        <dbReference type="EMBL" id="KAI3667155.1"/>
    </source>
</evidence>
<keyword evidence="2" id="KW-1185">Reference proteome</keyword>
<gene>
    <name evidence="1" type="ORF">L6452_42203</name>
</gene>
<sequence length="199" mass="21842">MGKVPKPKSLNPKFLFPNLSTLRQSPSHQPPPPTPRSLPNPIDDSTIDAQVSTLRSTPRSLSPSTSIDFTLPIDFHLQTPSRRLELELELQLPQSLSTFRTPDSNSTTPDNSTLDNSSLPQSLSISPTTRQSSLPLDILRFKSFLHAPSPLPASCALLPRLPHLNSIDSIQSIPHLNSIDSIQSIRFTIASILPEFTIA</sequence>
<proteinExistence type="predicted"/>
<evidence type="ECO:0000313" key="2">
    <source>
        <dbReference type="Proteomes" id="UP001055879"/>
    </source>
</evidence>
<comment type="caution">
    <text evidence="1">The sequence shown here is derived from an EMBL/GenBank/DDBJ whole genome shotgun (WGS) entry which is preliminary data.</text>
</comment>